<dbReference type="SUPFAM" id="SSF51735">
    <property type="entry name" value="NAD(P)-binding Rossmann-fold domains"/>
    <property type="match status" value="1"/>
</dbReference>
<proteinExistence type="inferred from homology"/>
<dbReference type="OrthoDB" id="5115951at2"/>
<dbReference type="Gene3D" id="3.40.50.720">
    <property type="entry name" value="NAD(P)-binding Rossmann-like Domain"/>
    <property type="match status" value="1"/>
</dbReference>
<dbReference type="EMBL" id="AGZR01000005">
    <property type="protein sequence ID" value="EPD33140.1"/>
    <property type="molecule type" value="Genomic_DNA"/>
</dbReference>
<dbReference type="RefSeq" id="WP_016455515.1">
    <property type="nucleotide sequence ID" value="NZ_KE150269.1"/>
</dbReference>
<dbReference type="InterPro" id="IPR036291">
    <property type="entry name" value="NAD(P)-bd_dom_sf"/>
</dbReference>
<keyword evidence="2" id="KW-0560">Oxidoreductase</keyword>
<dbReference type="PANTHER" id="PTHR43669:SF6">
    <property type="entry name" value="DECAPRENYLPHOSPHORYL-2-KETO-BETA-D-ERYTHRO-PENTOSE REDUCTASE"/>
    <property type="match status" value="1"/>
</dbReference>
<evidence type="ECO:0000313" key="3">
    <source>
        <dbReference type="EMBL" id="EPD33140.1"/>
    </source>
</evidence>
<dbReference type="PRINTS" id="PR00081">
    <property type="entry name" value="GDHRDH"/>
</dbReference>
<comment type="similarity">
    <text evidence="1">Belongs to the short-chain dehydrogenases/reductases (SDR) family.</text>
</comment>
<dbReference type="GO" id="GO:0016491">
    <property type="term" value="F:oxidoreductase activity"/>
    <property type="evidence" value="ECO:0007669"/>
    <property type="project" value="UniProtKB-KW"/>
</dbReference>
<evidence type="ECO:0008006" key="5">
    <source>
        <dbReference type="Google" id="ProtNLM"/>
    </source>
</evidence>
<keyword evidence="4" id="KW-1185">Reference proteome</keyword>
<dbReference type="PANTHER" id="PTHR43669">
    <property type="entry name" value="5-KETO-D-GLUCONATE 5-REDUCTASE"/>
    <property type="match status" value="1"/>
</dbReference>
<reference evidence="3 4" key="1">
    <citation type="submission" date="2013-04" db="EMBL/GenBank/DDBJ databases">
        <title>The Genome Sequence of Propionimicrobium lymphophilum ACS-093-V-SCH5.</title>
        <authorList>
            <consortium name="The Broad Institute Genomics Platform"/>
            <person name="Earl A."/>
            <person name="Ward D."/>
            <person name="Feldgarden M."/>
            <person name="Gevers D."/>
            <person name="Saerens B."/>
            <person name="Vaneechoutte M."/>
            <person name="Walker B."/>
            <person name="Young S."/>
            <person name="Zeng Q."/>
            <person name="Gargeya S."/>
            <person name="Fitzgerald M."/>
            <person name="Haas B."/>
            <person name="Abouelleil A."/>
            <person name="Allen A.W."/>
            <person name="Alvarado L."/>
            <person name="Arachchi H.M."/>
            <person name="Berlin A.M."/>
            <person name="Chapman S.B."/>
            <person name="Gainer-Dewar J."/>
            <person name="Goldberg J."/>
            <person name="Griggs A."/>
            <person name="Gujja S."/>
            <person name="Hansen M."/>
            <person name="Howarth C."/>
            <person name="Imamovic A."/>
            <person name="Ireland A."/>
            <person name="Larimer J."/>
            <person name="McCowan C."/>
            <person name="Murphy C."/>
            <person name="Pearson M."/>
            <person name="Poon T.W."/>
            <person name="Priest M."/>
            <person name="Roberts A."/>
            <person name="Saif S."/>
            <person name="Shea T."/>
            <person name="Sisk P."/>
            <person name="Sykes S."/>
            <person name="Wortman J."/>
            <person name="Nusbaum C."/>
            <person name="Birren B."/>
        </authorList>
    </citation>
    <scope>NUCLEOTIDE SEQUENCE [LARGE SCALE GENOMIC DNA]</scope>
    <source>
        <strain evidence="3 4">ACS-093-V-SCH5</strain>
    </source>
</reference>
<protein>
    <recommendedName>
        <fullName evidence="5">Decaprenylphospho-beta-D-erythro-pentofuranosid-2-ulose 2-reductase</fullName>
    </recommendedName>
</protein>
<name>S2W4C3_9ACTN</name>
<organism evidence="3 4">
    <name type="scientific">Propionimicrobium lymphophilum ACS-093-V-SCH5</name>
    <dbReference type="NCBI Taxonomy" id="883161"/>
    <lineage>
        <taxon>Bacteria</taxon>
        <taxon>Bacillati</taxon>
        <taxon>Actinomycetota</taxon>
        <taxon>Actinomycetes</taxon>
        <taxon>Propionibacteriales</taxon>
        <taxon>Propionibacteriaceae</taxon>
        <taxon>Propionimicrobium</taxon>
    </lineage>
</organism>
<dbReference type="NCBIfam" id="NF005912">
    <property type="entry name" value="PRK07904.1"/>
    <property type="match status" value="1"/>
</dbReference>
<accession>S2W4C3</accession>
<dbReference type="CDD" id="cd05233">
    <property type="entry name" value="SDR_c"/>
    <property type="match status" value="1"/>
</dbReference>
<dbReference type="AlphaFoldDB" id="S2W4C3"/>
<dbReference type="Pfam" id="PF00106">
    <property type="entry name" value="adh_short"/>
    <property type="match status" value="1"/>
</dbReference>
<dbReference type="InterPro" id="IPR020904">
    <property type="entry name" value="Sc_DH/Rdtase_CS"/>
</dbReference>
<evidence type="ECO:0000313" key="4">
    <source>
        <dbReference type="Proteomes" id="UP000014417"/>
    </source>
</evidence>
<comment type="caution">
    <text evidence="3">The sequence shown here is derived from an EMBL/GenBank/DDBJ whole genome shotgun (WGS) entry which is preliminary data.</text>
</comment>
<dbReference type="STRING" id="883161.HMPREF9306_00671"/>
<evidence type="ECO:0000256" key="1">
    <source>
        <dbReference type="ARBA" id="ARBA00006484"/>
    </source>
</evidence>
<dbReference type="PROSITE" id="PS00061">
    <property type="entry name" value="ADH_SHORT"/>
    <property type="match status" value="1"/>
</dbReference>
<dbReference type="HOGENOM" id="CLU_010194_2_1_11"/>
<dbReference type="Proteomes" id="UP000014417">
    <property type="component" value="Unassembled WGS sequence"/>
</dbReference>
<sequence length="246" mass="26256">MKILVLGGASQIGVAIAKRAAEGSPSTAILAARPGSSHIEQAVAQLEASSIEVETIDFDATDIASHPKVIWEAFKTRVDLAVVAFGVLGDEETWRDHSETVQLAQVNFTAALSVGALLAEAMKAQEKIAGSRGKIVAISSVAGERVRRSNFVYGATKAGMDAYYRKLGDALGDEIQVLVVRPGVVSTRMVSGRKQVPLTSSPEHVADRVVDALKKNKRMIRVPRIFGAVMAVFKLIPDAIAHRFGL</sequence>
<dbReference type="InterPro" id="IPR002347">
    <property type="entry name" value="SDR_fam"/>
</dbReference>
<evidence type="ECO:0000256" key="2">
    <source>
        <dbReference type="ARBA" id="ARBA00023002"/>
    </source>
</evidence>
<gene>
    <name evidence="3" type="ORF">HMPREF9306_00671</name>
</gene>